<keyword evidence="1" id="KW-0460">Magnesium</keyword>
<comment type="subcellular location">
    <subcellularLocation>
        <location evidence="1">Cytoplasm</location>
    </subcellularLocation>
</comment>
<feature type="binding site" evidence="1">
    <location>
        <position position="116"/>
    </location>
    <ligand>
        <name>Mg(2+)</name>
        <dbReference type="ChEBI" id="CHEBI:18420"/>
    </ligand>
</feature>
<dbReference type="CDD" id="cd03109">
    <property type="entry name" value="DTBS"/>
    <property type="match status" value="1"/>
</dbReference>
<dbReference type="PANTHER" id="PTHR43210:SF5">
    <property type="entry name" value="DETHIOBIOTIN SYNTHETASE"/>
    <property type="match status" value="1"/>
</dbReference>
<organism evidence="2 3">
    <name type="scientific">Paeniglutamicibacter psychrophenolicus</name>
    <dbReference type="NCBI Taxonomy" id="257454"/>
    <lineage>
        <taxon>Bacteria</taxon>
        <taxon>Bacillati</taxon>
        <taxon>Actinomycetota</taxon>
        <taxon>Actinomycetes</taxon>
        <taxon>Micrococcales</taxon>
        <taxon>Micrococcaceae</taxon>
        <taxon>Paeniglutamicibacter</taxon>
    </lineage>
</organism>
<accession>A0ABS4WB15</accession>
<reference evidence="2 3" key="1">
    <citation type="submission" date="2021-03" db="EMBL/GenBank/DDBJ databases">
        <title>Sequencing the genomes of 1000 actinobacteria strains.</title>
        <authorList>
            <person name="Klenk H.-P."/>
        </authorList>
    </citation>
    <scope>NUCLEOTIDE SEQUENCE [LARGE SCALE GENOMIC DNA]</scope>
    <source>
        <strain evidence="2 3">DSM 15454</strain>
    </source>
</reference>
<evidence type="ECO:0000256" key="1">
    <source>
        <dbReference type="HAMAP-Rule" id="MF_00336"/>
    </source>
</evidence>
<feature type="binding site" evidence="1">
    <location>
        <begin position="177"/>
        <end position="178"/>
    </location>
    <ligand>
        <name>ATP</name>
        <dbReference type="ChEBI" id="CHEBI:30616"/>
    </ligand>
</feature>
<feature type="binding site" evidence="1">
    <location>
        <position position="49"/>
    </location>
    <ligand>
        <name>Mg(2+)</name>
        <dbReference type="ChEBI" id="CHEBI:18420"/>
    </ligand>
</feature>
<gene>
    <name evidence="1" type="primary">bioD</name>
    <name evidence="2" type="ORF">JOF46_001294</name>
</gene>
<dbReference type="EMBL" id="JAGIOE010000001">
    <property type="protein sequence ID" value="MBP2373382.1"/>
    <property type="molecule type" value="Genomic_DNA"/>
</dbReference>
<dbReference type="Proteomes" id="UP000766570">
    <property type="component" value="Unassembled WGS sequence"/>
</dbReference>
<proteinExistence type="inferred from homology"/>
<keyword evidence="1" id="KW-0547">Nucleotide-binding</keyword>
<feature type="binding site" evidence="1">
    <location>
        <begin position="11"/>
        <end position="16"/>
    </location>
    <ligand>
        <name>ATP</name>
        <dbReference type="ChEBI" id="CHEBI:30616"/>
    </ligand>
</feature>
<keyword evidence="1" id="KW-0479">Metal-binding</keyword>
<dbReference type="RefSeq" id="WP_209906570.1">
    <property type="nucleotide sequence ID" value="NZ_BAAAMI010000005.1"/>
</dbReference>
<keyword evidence="3" id="KW-1185">Reference proteome</keyword>
<feature type="binding site" evidence="1">
    <location>
        <position position="15"/>
    </location>
    <ligand>
        <name>Mg(2+)</name>
        <dbReference type="ChEBI" id="CHEBI:18420"/>
    </ligand>
</feature>
<comment type="similarity">
    <text evidence="1">Belongs to the dethiobiotin synthetase family.</text>
</comment>
<name>A0ABS4WB15_9MICC</name>
<dbReference type="InterPro" id="IPR004472">
    <property type="entry name" value="DTB_synth_BioD"/>
</dbReference>
<dbReference type="EC" id="6.3.3.3" evidence="1"/>
<comment type="catalytic activity">
    <reaction evidence="1">
        <text>(7R,8S)-7,8-diammoniononanoate + CO2 + ATP = (4R,5S)-dethiobiotin + ADP + phosphate + 3 H(+)</text>
        <dbReference type="Rhea" id="RHEA:15805"/>
        <dbReference type="ChEBI" id="CHEBI:15378"/>
        <dbReference type="ChEBI" id="CHEBI:16526"/>
        <dbReference type="ChEBI" id="CHEBI:30616"/>
        <dbReference type="ChEBI" id="CHEBI:43474"/>
        <dbReference type="ChEBI" id="CHEBI:149469"/>
        <dbReference type="ChEBI" id="CHEBI:149473"/>
        <dbReference type="ChEBI" id="CHEBI:456216"/>
        <dbReference type="EC" id="6.3.3.3"/>
    </reaction>
</comment>
<feature type="binding site" evidence="1">
    <location>
        <position position="49"/>
    </location>
    <ligand>
        <name>ATP</name>
        <dbReference type="ChEBI" id="CHEBI:30616"/>
    </ligand>
</feature>
<dbReference type="Pfam" id="PF13500">
    <property type="entry name" value="AAA_26"/>
    <property type="match status" value="1"/>
</dbReference>
<keyword evidence="1" id="KW-0436">Ligase</keyword>
<sequence>MIIAVTGTDTDVGKTVLTAALAAGAMDAGHSVAIYKPTQTGVEPGQEGDIHAIGNWLGNPPQLTVSEGVRLADPMAPVDAALHAGGAAAAAALPTLADHLRRARALAKWHDVLLIEGAGGLLVSLTLAGDTIADIARGLDARLVVATRPDLGTLNHTALTLEAAAARGFARGFLVPGSFPADPAALQQRNRTNLRELAGRHGWAWVDGPPAGAVADPAQRQRILHAAGRKLAPVLAEAPLQVAPDATDGRPDFVPEPAHAG</sequence>
<comment type="caution">
    <text evidence="2">The sequence shown here is derived from an EMBL/GenBank/DDBJ whole genome shotgun (WGS) entry which is preliminary data.</text>
</comment>
<comment type="subunit">
    <text evidence="1">Homodimer.</text>
</comment>
<keyword evidence="1" id="KW-0067">ATP-binding</keyword>
<keyword evidence="1" id="KW-0093">Biotin biosynthesis</keyword>
<dbReference type="SUPFAM" id="SSF52540">
    <property type="entry name" value="P-loop containing nucleoside triphosphate hydrolases"/>
    <property type="match status" value="1"/>
</dbReference>
<evidence type="ECO:0000313" key="3">
    <source>
        <dbReference type="Proteomes" id="UP000766570"/>
    </source>
</evidence>
<keyword evidence="1" id="KW-0963">Cytoplasm</keyword>
<dbReference type="Gene3D" id="3.40.50.300">
    <property type="entry name" value="P-loop containing nucleotide triphosphate hydrolases"/>
    <property type="match status" value="1"/>
</dbReference>
<comment type="function">
    <text evidence="1">Catalyzes a mechanistically unusual reaction, the ATP-dependent insertion of CO2 between the N7 and N8 nitrogen atoms of 7,8-diaminopelargonic acid (DAPA, also called 7,8-diammoniononanoate) to form a ureido ring.</text>
</comment>
<dbReference type="HAMAP" id="MF_00336">
    <property type="entry name" value="BioD"/>
    <property type="match status" value="1"/>
</dbReference>
<comment type="cofactor">
    <cofactor evidence="1">
        <name>Mg(2+)</name>
        <dbReference type="ChEBI" id="CHEBI:18420"/>
    </cofactor>
</comment>
<comment type="caution">
    <text evidence="1">Lacks conserved residue(s) required for the propagation of feature annotation.</text>
</comment>
<feature type="binding site" evidence="1">
    <location>
        <begin position="116"/>
        <end position="119"/>
    </location>
    <ligand>
        <name>ATP</name>
        <dbReference type="ChEBI" id="CHEBI:30616"/>
    </ligand>
</feature>
<comment type="pathway">
    <text evidence="1">Cofactor biosynthesis; biotin biosynthesis; biotin from 7,8-diaminononanoate: step 1/2.</text>
</comment>
<feature type="binding site" evidence="1">
    <location>
        <position position="40"/>
    </location>
    <ligand>
        <name>substrate</name>
    </ligand>
</feature>
<feature type="active site" evidence="1">
    <location>
        <position position="36"/>
    </location>
</feature>
<evidence type="ECO:0000313" key="2">
    <source>
        <dbReference type="EMBL" id="MBP2373382.1"/>
    </source>
</evidence>
<protein>
    <recommendedName>
        <fullName evidence="1">ATP-dependent dethiobiotin synthetase BioD</fullName>
        <ecNumber evidence="1">6.3.3.3</ecNumber>
    </recommendedName>
    <alternativeName>
        <fullName evidence="1">DTB synthetase</fullName>
        <shortName evidence="1">DTBS</shortName>
    </alternativeName>
    <alternativeName>
        <fullName evidence="1">Dethiobiotin synthase</fullName>
    </alternativeName>
</protein>
<dbReference type="InterPro" id="IPR027417">
    <property type="entry name" value="P-loop_NTPase"/>
</dbReference>
<dbReference type="PANTHER" id="PTHR43210">
    <property type="entry name" value="DETHIOBIOTIN SYNTHETASE"/>
    <property type="match status" value="1"/>
</dbReference>
<dbReference type="NCBIfam" id="TIGR00347">
    <property type="entry name" value="bioD"/>
    <property type="match status" value="1"/>
</dbReference>